<dbReference type="Gene3D" id="3.30.70.1430">
    <property type="entry name" value="Multidrug efflux transporter AcrB pore domain"/>
    <property type="match status" value="2"/>
</dbReference>
<dbReference type="Pfam" id="PF00873">
    <property type="entry name" value="ACR_tran"/>
    <property type="match status" value="1"/>
</dbReference>
<gene>
    <name evidence="2" type="ordered locus">Dacet_0739</name>
</gene>
<dbReference type="Gene3D" id="3.30.70.1440">
    <property type="entry name" value="Multidrug efflux transporter AcrB pore domain"/>
    <property type="match status" value="1"/>
</dbReference>
<keyword evidence="1" id="KW-0812">Transmembrane</keyword>
<reference evidence="2 3" key="1">
    <citation type="journal article" date="2010" name="Stand. Genomic Sci.">
        <title>Complete genome sequence of Denitrovibrio acetiphilus type strain (N2460).</title>
        <authorList>
            <person name="Kiss H."/>
            <person name="Lang E."/>
            <person name="Lapidus A."/>
            <person name="Copeland A."/>
            <person name="Nolan M."/>
            <person name="Glavina Del Rio T."/>
            <person name="Chen F."/>
            <person name="Lucas S."/>
            <person name="Tice H."/>
            <person name="Cheng J.F."/>
            <person name="Han C."/>
            <person name="Goodwin L."/>
            <person name="Pitluck S."/>
            <person name="Liolios K."/>
            <person name="Pati A."/>
            <person name="Ivanova N."/>
            <person name="Mavromatis K."/>
            <person name="Chen A."/>
            <person name="Palaniappan K."/>
            <person name="Land M."/>
            <person name="Hauser L."/>
            <person name="Chang Y.J."/>
            <person name="Jeffries C.D."/>
            <person name="Detter J.C."/>
            <person name="Brettin T."/>
            <person name="Spring S."/>
            <person name="Rohde M."/>
            <person name="Goker M."/>
            <person name="Woyke T."/>
            <person name="Bristow J."/>
            <person name="Eisen J.A."/>
            <person name="Markowitz V."/>
            <person name="Hugenholtz P."/>
            <person name="Kyrpides N.C."/>
            <person name="Klenk H.P."/>
        </authorList>
    </citation>
    <scope>NUCLEOTIDE SEQUENCE [LARGE SCALE GENOMIC DNA]</scope>
    <source>
        <strain evidence="3">DSM 12809 / NBRC 114555 / N2460</strain>
    </source>
</reference>
<feature type="transmembrane region" description="Helical" evidence="1">
    <location>
        <begin position="361"/>
        <end position="382"/>
    </location>
</feature>
<keyword evidence="3" id="KW-1185">Reference proteome</keyword>
<dbReference type="Gene3D" id="1.20.1640.10">
    <property type="entry name" value="Multidrug efflux transporter AcrB transmembrane domain"/>
    <property type="match status" value="2"/>
</dbReference>
<name>D4H5A3_DENA2</name>
<dbReference type="STRING" id="522772.Dacet_0739"/>
<dbReference type="KEGG" id="dap:Dacet_0739"/>
<sequence length="1014" mass="112795" precursor="true">MNIAETTIRKKTFFLALTICLMAMGIIAYEKLGRLEDPEYTIKTAVIVTQYPGATPLEVEQEVTDPLEKAIQQLGQLDEVRSFSRDGLSFIYADIKDNFDKDDLPQIWDELRRKVSAGQSDLPPGAGPSVVNDDFGDVYGVFYAFYGDDYDYSELKDYVDMLKKELLLVENVAKVELYGEQVETVFIETPRAKLAQLGISPLQILQTFQQQNLVVDEGKITVGDEYISVNTTGIFRTVEEIGDMLIRSGTSDKMIHLKDVATIKRGYYDPPRKLLRFNGKPAIGLGISTIKGGNVVVMGQAVAERLQELESERPIGIEKGTIAYQSGTVEKAVNGFVLNLAEAVAIVIIVLLIFMGLRVGLLIGAVLLITILTTFICMDFMGVTLQNISLGALIIALGMLVDNAIVVAEGILIKVQMGRERLEAAVSTVKETMWPLLGATMIAIMAFVAIAVSNDKTGEFLLSLFQVIGTSLMLSWVFAITLTPLFCHMVLRPSKSGNVEDPYAGWVYRSYKKVLCKMIHFRWVTIGVMVFLLFAALYGFGFVKQSFFPESTRPQVMINMWLREGVHINTTERAVKKAEEGLAQLEHVDDVISFIGEGALRFILTYDPEQNNSSYAQILLTVDDYNSIEELIPQIEKYYFENLPEVQLSVKRFQYGPGSGSKIAARFSGKDTKVLRMLSEQAMEIMRQDNAATFIHDDWRQKVKTIDVKLAEAQAKSAGITRSMINDAIKASFSGTMAGLFREGTDMIPIVFRSPERERRNVDSLLDVQVFSTLHGKYVPIQQVVESVETGYVDSVIRRKNRSRTITAQCDPKFGTADELFKRLRPHIEAISMPEGYSLEWGGEYEDSRDAQSKLMANVPGAFLVMVLIMILLFNRLKQPLIIVMTLPLALIGVSAGLIIMNMPFGFMSLLGFLSLSGMLIKNAIVLLDQIDIEIRGGKDSLPAVIDASVSRIRPVAMAALTTILGMAPLLIDAFFASMSVTIMFGLAFATLLTLFFVPVMYTVLFRIKWSKTD</sequence>
<dbReference type="InParanoid" id="D4H5A3"/>
<keyword evidence="1" id="KW-0472">Membrane</keyword>
<dbReference type="PRINTS" id="PR00702">
    <property type="entry name" value="ACRIFLAVINRP"/>
</dbReference>
<feature type="transmembrane region" description="Helical" evidence="1">
    <location>
        <begin position="336"/>
        <end position="354"/>
    </location>
</feature>
<feature type="transmembrane region" description="Helical" evidence="1">
    <location>
        <begin position="956"/>
        <end position="977"/>
    </location>
</feature>
<dbReference type="GO" id="GO:0005886">
    <property type="term" value="C:plasma membrane"/>
    <property type="evidence" value="ECO:0007669"/>
    <property type="project" value="TreeGrafter"/>
</dbReference>
<keyword evidence="1" id="KW-1133">Transmembrane helix</keyword>
<dbReference type="SUPFAM" id="SSF82866">
    <property type="entry name" value="Multidrug efflux transporter AcrB transmembrane domain"/>
    <property type="match status" value="2"/>
</dbReference>
<dbReference type="PANTHER" id="PTHR32063:SF18">
    <property type="entry name" value="CATION EFFLUX SYSTEM PROTEIN"/>
    <property type="match status" value="1"/>
</dbReference>
<feature type="transmembrane region" description="Helical" evidence="1">
    <location>
        <begin position="907"/>
        <end position="928"/>
    </location>
</feature>
<dbReference type="eggNOG" id="COG0841">
    <property type="taxonomic scope" value="Bacteria"/>
</dbReference>
<dbReference type="SUPFAM" id="SSF82693">
    <property type="entry name" value="Multidrug efflux transporter AcrB pore domain, PN1, PN2, PC1 and PC2 subdomains"/>
    <property type="match status" value="2"/>
</dbReference>
<evidence type="ECO:0000256" key="1">
    <source>
        <dbReference type="SAM" id="Phobius"/>
    </source>
</evidence>
<feature type="transmembrane region" description="Helical" evidence="1">
    <location>
        <begin position="433"/>
        <end position="452"/>
    </location>
</feature>
<protein>
    <submittedName>
        <fullName evidence="2">Acriflavin resistance protein</fullName>
    </submittedName>
</protein>
<dbReference type="EMBL" id="CP001968">
    <property type="protein sequence ID" value="ADD67523.1"/>
    <property type="molecule type" value="Genomic_DNA"/>
</dbReference>
<dbReference type="AlphaFoldDB" id="D4H5A3"/>
<dbReference type="PaxDb" id="522772-Dacet_0739"/>
<dbReference type="RefSeq" id="WP_013010059.1">
    <property type="nucleotide sequence ID" value="NC_013943.1"/>
</dbReference>
<feature type="transmembrane region" description="Helical" evidence="1">
    <location>
        <begin position="388"/>
        <end position="412"/>
    </location>
</feature>
<dbReference type="Gene3D" id="3.30.2090.10">
    <property type="entry name" value="Multidrug efflux transporter AcrB TolC docking domain, DN and DC subdomains"/>
    <property type="match status" value="2"/>
</dbReference>
<feature type="transmembrane region" description="Helical" evidence="1">
    <location>
        <begin position="521"/>
        <end position="543"/>
    </location>
</feature>
<feature type="transmembrane region" description="Helical" evidence="1">
    <location>
        <begin position="855"/>
        <end position="874"/>
    </location>
</feature>
<dbReference type="Gene3D" id="3.30.70.1320">
    <property type="entry name" value="Multidrug efflux transporter AcrB pore domain like"/>
    <property type="match status" value="1"/>
</dbReference>
<dbReference type="InterPro" id="IPR027463">
    <property type="entry name" value="AcrB_DN_DC_subdom"/>
</dbReference>
<dbReference type="GO" id="GO:0042910">
    <property type="term" value="F:xenobiotic transmembrane transporter activity"/>
    <property type="evidence" value="ECO:0007669"/>
    <property type="project" value="TreeGrafter"/>
</dbReference>
<dbReference type="InterPro" id="IPR001036">
    <property type="entry name" value="Acrflvin-R"/>
</dbReference>
<dbReference type="SUPFAM" id="SSF82714">
    <property type="entry name" value="Multidrug efflux transporter AcrB TolC docking domain, DN and DC subdomains"/>
    <property type="match status" value="2"/>
</dbReference>
<organism evidence="2 3">
    <name type="scientific">Denitrovibrio acetiphilus (strain DSM 12809 / NBRC 114555 / N2460)</name>
    <dbReference type="NCBI Taxonomy" id="522772"/>
    <lineage>
        <taxon>Bacteria</taxon>
        <taxon>Pseudomonadati</taxon>
        <taxon>Deferribacterota</taxon>
        <taxon>Deferribacteres</taxon>
        <taxon>Deferribacterales</taxon>
        <taxon>Geovibrionaceae</taxon>
        <taxon>Denitrovibrio</taxon>
    </lineage>
</organism>
<feature type="transmembrane region" description="Helical" evidence="1">
    <location>
        <begin position="464"/>
        <end position="487"/>
    </location>
</feature>
<feature type="transmembrane region" description="Helical" evidence="1">
    <location>
        <begin position="12"/>
        <end position="29"/>
    </location>
</feature>
<dbReference type="OrthoDB" id="9757876at2"/>
<dbReference type="Proteomes" id="UP000002012">
    <property type="component" value="Chromosome"/>
</dbReference>
<dbReference type="PANTHER" id="PTHR32063">
    <property type="match status" value="1"/>
</dbReference>
<feature type="transmembrane region" description="Helical" evidence="1">
    <location>
        <begin position="881"/>
        <end position="901"/>
    </location>
</feature>
<accession>D4H5A3</accession>
<evidence type="ECO:0000313" key="2">
    <source>
        <dbReference type="EMBL" id="ADD67523.1"/>
    </source>
</evidence>
<evidence type="ECO:0000313" key="3">
    <source>
        <dbReference type="Proteomes" id="UP000002012"/>
    </source>
</evidence>
<feature type="transmembrane region" description="Helical" evidence="1">
    <location>
        <begin position="983"/>
        <end position="1005"/>
    </location>
</feature>
<proteinExistence type="predicted"/>
<dbReference type="HOGENOM" id="CLU_002755_1_2_0"/>